<feature type="chain" id="PRO_5030591454" description="DUF6089 domain-containing protein" evidence="1">
    <location>
        <begin position="21"/>
        <end position="242"/>
    </location>
</feature>
<name>A0A7W5H2P9_9PORP</name>
<dbReference type="SUPFAM" id="SSF56925">
    <property type="entry name" value="OMPA-like"/>
    <property type="match status" value="1"/>
</dbReference>
<comment type="caution">
    <text evidence="3">The sequence shown here is derived from an EMBL/GenBank/DDBJ whole genome shotgun (WGS) entry which is preliminary data.</text>
</comment>
<feature type="signal peptide" evidence="1">
    <location>
        <begin position="1"/>
        <end position="20"/>
    </location>
</feature>
<proteinExistence type="predicted"/>
<dbReference type="AlphaFoldDB" id="A0A7W5H2P9"/>
<keyword evidence="4" id="KW-1185">Reference proteome</keyword>
<evidence type="ECO:0000313" key="4">
    <source>
        <dbReference type="Proteomes" id="UP000544222"/>
    </source>
</evidence>
<gene>
    <name evidence="3" type="ORF">FHX64_002213</name>
</gene>
<feature type="domain" description="DUF6089" evidence="2">
    <location>
        <begin position="62"/>
        <end position="219"/>
    </location>
</feature>
<dbReference type="Pfam" id="PF19573">
    <property type="entry name" value="DUF6089"/>
    <property type="match status" value="1"/>
</dbReference>
<protein>
    <recommendedName>
        <fullName evidence="2">DUF6089 domain-containing protein</fullName>
    </recommendedName>
</protein>
<evidence type="ECO:0000313" key="3">
    <source>
        <dbReference type="EMBL" id="MBB3188015.1"/>
    </source>
</evidence>
<sequence length="242" mass="26934">MKKICFLIFMLLVGAQSAIKAQFYIPYNANEAYFSLGIGPGYLYGDAAAQNVSSTDHTLTDFAPVNIGLSISLDYTKYWTPGLSYDISLLYSHFKGNENQSHLSYRGYAFESHLGELSAKIQFGPLSFIEKESMLLDPYFILGAGIVGAYVPSWSFAKDTNRPDGTDHLKHSILGLSMIGGVGLKFPISPSLTGRLELTLHPTTTDYLDGFHPKSSKNNDFFVVGLVKISYQLFKYQNERYD</sequence>
<evidence type="ECO:0000256" key="1">
    <source>
        <dbReference type="SAM" id="SignalP"/>
    </source>
</evidence>
<dbReference type="InterPro" id="IPR011250">
    <property type="entry name" value="OMP/PagP_B-barrel"/>
</dbReference>
<dbReference type="InterPro" id="IPR045743">
    <property type="entry name" value="DUF6089"/>
</dbReference>
<dbReference type="EMBL" id="JACHYB010000002">
    <property type="protein sequence ID" value="MBB3188015.1"/>
    <property type="molecule type" value="Genomic_DNA"/>
</dbReference>
<organism evidence="3 4">
    <name type="scientific">Microbacter margulisiae</name>
    <dbReference type="NCBI Taxonomy" id="1350067"/>
    <lineage>
        <taxon>Bacteria</taxon>
        <taxon>Pseudomonadati</taxon>
        <taxon>Bacteroidota</taxon>
        <taxon>Bacteroidia</taxon>
        <taxon>Bacteroidales</taxon>
        <taxon>Porphyromonadaceae</taxon>
        <taxon>Microbacter</taxon>
    </lineage>
</organism>
<reference evidence="3 4" key="1">
    <citation type="submission" date="2020-08" db="EMBL/GenBank/DDBJ databases">
        <title>Genomic Encyclopedia of Type Strains, Phase IV (KMG-IV): sequencing the most valuable type-strain genomes for metagenomic binning, comparative biology and taxonomic classification.</title>
        <authorList>
            <person name="Goeker M."/>
        </authorList>
    </citation>
    <scope>NUCLEOTIDE SEQUENCE [LARGE SCALE GENOMIC DNA]</scope>
    <source>
        <strain evidence="3 4">DSM 27471</strain>
    </source>
</reference>
<dbReference type="RefSeq" id="WP_183413808.1">
    <property type="nucleotide sequence ID" value="NZ_JACHYB010000002.1"/>
</dbReference>
<dbReference type="Proteomes" id="UP000544222">
    <property type="component" value="Unassembled WGS sequence"/>
</dbReference>
<evidence type="ECO:0000259" key="2">
    <source>
        <dbReference type="Pfam" id="PF19573"/>
    </source>
</evidence>
<accession>A0A7W5H2P9</accession>
<keyword evidence="1" id="KW-0732">Signal</keyword>